<dbReference type="Pfam" id="PF07944">
    <property type="entry name" value="Beta-AFase-like_GH127_cat"/>
    <property type="match status" value="1"/>
</dbReference>
<name>A0A7W9SPZ7_ARMRO</name>
<keyword evidence="3" id="KW-1185">Reference proteome</keyword>
<sequence length="593" mass="65722">MSTTTPFAKPLPLGAILPSGWLKKQLQTQADGLGGHLHEFWPDIKDSQWRGGSAEGWERVPYWLDGFVPLAFLLQDEHLIGVATEWIELILAGQHADGWFGPRTANESHGERKNDPWPQFILFKVFTQWHEATKDPRIVPAMLKAMRRIHDVMQETPLWDWAKMRWMELAISIKWLKEQTGEAWLDDLLTLAAEQGYNWQAHFENFEHTDKATKWTLENHVVNHGMALKESLYRPGSDISHLEDAILHLGLYHGQANGMFSGDESLAGKSPSQGTELCAVVEAMFSLEQCFAIYGDILLSSRFERIAYNALPATFTDDMWGHQYDQQVNQVLCTDSKTKEETIFTTNGPRSNLFGLEPNFGCCTANFHQGWPKLTSHLWMQCEDGALVALSLAPCTVTTDSVSFSVETNYPYGETITITATSGEAILRLPIPASVENAMLNGNPVSAGRFAAVTLQLGSPVVLNLSYVVQVVTGLENDGVSIYVGSLLFGLKIGEEVRPDGPEPWADREVHPTTPWNYALDLSKPLVLDKETLTIKATGHRVPEWGLEKHAAGPLPPSPVAVTTPAEELTLVPYGSTLLRVAEFPVVATSSAP</sequence>
<protein>
    <recommendedName>
        <fullName evidence="1">Non-reducing end beta-L-arabinofuranosidase-like GH127 catalytic domain-containing protein</fullName>
    </recommendedName>
</protein>
<evidence type="ECO:0000259" key="1">
    <source>
        <dbReference type="Pfam" id="PF07944"/>
    </source>
</evidence>
<dbReference type="InterPro" id="IPR012878">
    <property type="entry name" value="Beta-AFase-like_GH127_cat"/>
</dbReference>
<dbReference type="RefSeq" id="WP_184196126.1">
    <property type="nucleotide sequence ID" value="NZ_JACHGW010000002.1"/>
</dbReference>
<evidence type="ECO:0000313" key="3">
    <source>
        <dbReference type="Proteomes" id="UP000520814"/>
    </source>
</evidence>
<dbReference type="SUPFAM" id="SSF48208">
    <property type="entry name" value="Six-hairpin glycosidases"/>
    <property type="match status" value="1"/>
</dbReference>
<accession>A0A7W9SPZ7</accession>
<organism evidence="2 3">
    <name type="scientific">Armatimonas rosea</name>
    <dbReference type="NCBI Taxonomy" id="685828"/>
    <lineage>
        <taxon>Bacteria</taxon>
        <taxon>Bacillati</taxon>
        <taxon>Armatimonadota</taxon>
        <taxon>Armatimonadia</taxon>
        <taxon>Armatimonadales</taxon>
        <taxon>Armatimonadaceae</taxon>
        <taxon>Armatimonas</taxon>
    </lineage>
</organism>
<proteinExistence type="predicted"/>
<gene>
    <name evidence="2" type="ORF">HNQ39_002481</name>
</gene>
<feature type="domain" description="Non-reducing end beta-L-arabinofuranosidase-like GH127 catalytic" evidence="1">
    <location>
        <begin position="48"/>
        <end position="375"/>
    </location>
</feature>
<dbReference type="EMBL" id="JACHGW010000002">
    <property type="protein sequence ID" value="MBB6050690.1"/>
    <property type="molecule type" value="Genomic_DNA"/>
</dbReference>
<dbReference type="PANTHER" id="PTHR31151:SF0">
    <property type="entry name" value="PROLINE-TRNA LIGASE (DUF1680)"/>
    <property type="match status" value="1"/>
</dbReference>
<dbReference type="PANTHER" id="PTHR31151">
    <property type="entry name" value="PROLINE-TRNA LIGASE (DUF1680)"/>
    <property type="match status" value="1"/>
</dbReference>
<dbReference type="InterPro" id="IPR008928">
    <property type="entry name" value="6-hairpin_glycosidase_sf"/>
</dbReference>
<evidence type="ECO:0000313" key="2">
    <source>
        <dbReference type="EMBL" id="MBB6050690.1"/>
    </source>
</evidence>
<dbReference type="Proteomes" id="UP000520814">
    <property type="component" value="Unassembled WGS sequence"/>
</dbReference>
<dbReference type="GO" id="GO:0005975">
    <property type="term" value="P:carbohydrate metabolic process"/>
    <property type="evidence" value="ECO:0007669"/>
    <property type="project" value="InterPro"/>
</dbReference>
<comment type="caution">
    <text evidence="2">The sequence shown here is derived from an EMBL/GenBank/DDBJ whole genome shotgun (WGS) entry which is preliminary data.</text>
</comment>
<dbReference type="AlphaFoldDB" id="A0A7W9SPZ7"/>
<reference evidence="2 3" key="1">
    <citation type="submission" date="2020-08" db="EMBL/GenBank/DDBJ databases">
        <title>Genomic Encyclopedia of Type Strains, Phase IV (KMG-IV): sequencing the most valuable type-strain genomes for metagenomic binning, comparative biology and taxonomic classification.</title>
        <authorList>
            <person name="Goeker M."/>
        </authorList>
    </citation>
    <scope>NUCLEOTIDE SEQUENCE [LARGE SCALE GENOMIC DNA]</scope>
    <source>
        <strain evidence="2 3">DSM 23562</strain>
    </source>
</reference>